<feature type="transmembrane region" description="Helical" evidence="1">
    <location>
        <begin position="116"/>
        <end position="134"/>
    </location>
</feature>
<name>A0A511SU65_MYXFU</name>
<keyword evidence="1" id="KW-0472">Membrane</keyword>
<evidence type="ECO:0000313" key="3">
    <source>
        <dbReference type="EMBL" id="SET21120.1"/>
    </source>
</evidence>
<dbReference type="EMBL" id="BJXR01000002">
    <property type="protein sequence ID" value="GEN05002.1"/>
    <property type="molecule type" value="Genomic_DNA"/>
</dbReference>
<reference evidence="3 4" key="1">
    <citation type="submission" date="2016-10" db="EMBL/GenBank/DDBJ databases">
        <authorList>
            <person name="Varghese N."/>
            <person name="Submissions S."/>
        </authorList>
    </citation>
    <scope>NUCLEOTIDE SEQUENCE [LARGE SCALE GENOMIC DNA]</scope>
    <source>
        <strain evidence="3 4">DSM 16525</strain>
    </source>
</reference>
<dbReference type="Pfam" id="PF10825">
    <property type="entry name" value="DUF2752"/>
    <property type="match status" value="1"/>
</dbReference>
<dbReference type="STRING" id="1334629.MFUL124B02_08155"/>
<evidence type="ECO:0000256" key="1">
    <source>
        <dbReference type="SAM" id="Phobius"/>
    </source>
</evidence>
<dbReference type="RefSeq" id="WP_074949886.1">
    <property type="nucleotide sequence ID" value="NZ_BJXR01000002.1"/>
</dbReference>
<organism evidence="2 5">
    <name type="scientific">Myxococcus fulvus</name>
    <dbReference type="NCBI Taxonomy" id="33"/>
    <lineage>
        <taxon>Bacteria</taxon>
        <taxon>Pseudomonadati</taxon>
        <taxon>Myxococcota</taxon>
        <taxon>Myxococcia</taxon>
        <taxon>Myxococcales</taxon>
        <taxon>Cystobacterineae</taxon>
        <taxon>Myxococcaceae</taxon>
        <taxon>Myxococcus</taxon>
    </lineage>
</organism>
<gene>
    <name evidence="2" type="ORF">MFU01_00390</name>
    <name evidence="3" type="ORF">SAMN05443572_1011454</name>
</gene>
<protein>
    <recommendedName>
        <fullName evidence="6">DUF2752 domain-containing protein</fullName>
    </recommendedName>
</protein>
<feature type="transmembrane region" description="Helical" evidence="1">
    <location>
        <begin position="82"/>
        <end position="104"/>
    </location>
</feature>
<sequence length="143" mass="15846">MKVFLPPRNRRLGTVDYLGLIGLAGLLVARFIPIAKLIPFWGCVLRERTGWPCLGCGLTRVADRVAHFNFVGAWEANPLGTVAAVLFALAAVAMVVHLVFAVPIPEIQLSLREWKAFQVVMPVIVLVNYAYVVVKTRFPHLLL</sequence>
<evidence type="ECO:0000313" key="4">
    <source>
        <dbReference type="Proteomes" id="UP000183760"/>
    </source>
</evidence>
<evidence type="ECO:0000313" key="2">
    <source>
        <dbReference type="EMBL" id="GEN05002.1"/>
    </source>
</evidence>
<reference evidence="2 5" key="2">
    <citation type="submission" date="2019-07" db="EMBL/GenBank/DDBJ databases">
        <title>Whole genome shotgun sequence of Myxococcus fulvus NBRC 100333.</title>
        <authorList>
            <person name="Hosoyama A."/>
            <person name="Uohara A."/>
            <person name="Ohji S."/>
            <person name="Ichikawa N."/>
        </authorList>
    </citation>
    <scope>NUCLEOTIDE SEQUENCE [LARGE SCALE GENOMIC DNA]</scope>
    <source>
        <strain evidence="2 5">NBRC 100333</strain>
    </source>
</reference>
<dbReference type="Proteomes" id="UP000321514">
    <property type="component" value="Unassembled WGS sequence"/>
</dbReference>
<dbReference type="AlphaFoldDB" id="A0A511SU65"/>
<keyword evidence="4" id="KW-1185">Reference proteome</keyword>
<evidence type="ECO:0000313" key="5">
    <source>
        <dbReference type="Proteomes" id="UP000321514"/>
    </source>
</evidence>
<proteinExistence type="predicted"/>
<dbReference type="InterPro" id="IPR021215">
    <property type="entry name" value="DUF2752"/>
</dbReference>
<feature type="transmembrane region" description="Helical" evidence="1">
    <location>
        <begin position="12"/>
        <end position="32"/>
    </location>
</feature>
<evidence type="ECO:0008006" key="6">
    <source>
        <dbReference type="Google" id="ProtNLM"/>
    </source>
</evidence>
<dbReference type="OrthoDB" id="9815897at2"/>
<dbReference type="EMBL" id="FOIB01000001">
    <property type="protein sequence ID" value="SET21120.1"/>
    <property type="molecule type" value="Genomic_DNA"/>
</dbReference>
<keyword evidence="1" id="KW-0812">Transmembrane</keyword>
<comment type="caution">
    <text evidence="2">The sequence shown here is derived from an EMBL/GenBank/DDBJ whole genome shotgun (WGS) entry which is preliminary data.</text>
</comment>
<accession>A0A511SU65</accession>
<keyword evidence="1" id="KW-1133">Transmembrane helix</keyword>
<dbReference type="Proteomes" id="UP000183760">
    <property type="component" value="Unassembled WGS sequence"/>
</dbReference>